<reference evidence="3" key="2">
    <citation type="submission" date="2021-04" db="EMBL/GenBank/DDBJ databases">
        <title>Genome-wide patterns of bracovirus chromosomal integration into multiple host tissues during parasitism.</title>
        <authorList>
            <person name="Chebbi M.A.C."/>
        </authorList>
    </citation>
    <scope>NUCLEOTIDE SEQUENCE</scope>
    <source>
        <tissue evidence="3">Whole body</tissue>
    </source>
</reference>
<sequence>MKTKSCYFEAEDAVCLANYCDIMRCDVLGMMELDGSLVDDPAGSVNTDIQVWRENTDSRVTPYVPCECHELARVYSRELNRAICWYLSCDRYWEDTKRHQRHTPWYLFVTFLFLLSSGISACYYVVSLLLSSGDDDCMDGSEDNPDFHDGPDRPSSSLHDPGGDGQLDERRKYEDEDRLIAVGAMPDHYIYVAYPPELKRRLLESCYNRTTRL</sequence>
<keyword evidence="2" id="KW-1133">Transmembrane helix</keyword>
<dbReference type="EMBL" id="JAAOIC020000002">
    <property type="protein sequence ID" value="KAG8042484.1"/>
    <property type="molecule type" value="Genomic_DNA"/>
</dbReference>
<feature type="region of interest" description="Disordered" evidence="1">
    <location>
        <begin position="140"/>
        <end position="170"/>
    </location>
</feature>
<dbReference type="AlphaFoldDB" id="A0A8J5VDT2"/>
<proteinExistence type="predicted"/>
<evidence type="ECO:0000313" key="4">
    <source>
        <dbReference type="Proteomes" id="UP000729913"/>
    </source>
</evidence>
<dbReference type="Proteomes" id="UP000729913">
    <property type="component" value="Unassembled WGS sequence"/>
</dbReference>
<keyword evidence="2" id="KW-0812">Transmembrane</keyword>
<dbReference type="PANTHER" id="PTHR21385">
    <property type="entry name" value="ZINC FINGER PROTEIN-RELATED"/>
    <property type="match status" value="1"/>
</dbReference>
<protein>
    <submittedName>
        <fullName evidence="3">Uncharacterized protein</fullName>
    </submittedName>
</protein>
<dbReference type="OrthoDB" id="4507at2759"/>
<evidence type="ECO:0000256" key="1">
    <source>
        <dbReference type="SAM" id="MobiDB-lite"/>
    </source>
</evidence>
<organism evidence="3 4">
    <name type="scientific">Cotesia typhae</name>
    <dbReference type="NCBI Taxonomy" id="2053667"/>
    <lineage>
        <taxon>Eukaryota</taxon>
        <taxon>Metazoa</taxon>
        <taxon>Ecdysozoa</taxon>
        <taxon>Arthropoda</taxon>
        <taxon>Hexapoda</taxon>
        <taxon>Insecta</taxon>
        <taxon>Pterygota</taxon>
        <taxon>Neoptera</taxon>
        <taxon>Endopterygota</taxon>
        <taxon>Hymenoptera</taxon>
        <taxon>Apocrita</taxon>
        <taxon>Ichneumonoidea</taxon>
        <taxon>Braconidae</taxon>
        <taxon>Microgastrinae</taxon>
        <taxon>Cotesia</taxon>
    </lineage>
</organism>
<name>A0A8J5VDT2_9HYME</name>
<evidence type="ECO:0000313" key="3">
    <source>
        <dbReference type="EMBL" id="KAG8042484.1"/>
    </source>
</evidence>
<feature type="transmembrane region" description="Helical" evidence="2">
    <location>
        <begin position="105"/>
        <end position="126"/>
    </location>
</feature>
<dbReference type="PANTHER" id="PTHR21385:SF0">
    <property type="entry name" value="RE51073P"/>
    <property type="match status" value="1"/>
</dbReference>
<keyword evidence="2" id="KW-0472">Membrane</keyword>
<comment type="caution">
    <text evidence="3">The sequence shown here is derived from an EMBL/GenBank/DDBJ whole genome shotgun (WGS) entry which is preliminary data.</text>
</comment>
<keyword evidence="4" id="KW-1185">Reference proteome</keyword>
<evidence type="ECO:0000256" key="2">
    <source>
        <dbReference type="SAM" id="Phobius"/>
    </source>
</evidence>
<reference evidence="3" key="1">
    <citation type="submission" date="2020-03" db="EMBL/GenBank/DDBJ databases">
        <authorList>
            <person name="Chebbi M.A."/>
            <person name="Drezen J.M."/>
        </authorList>
    </citation>
    <scope>NUCLEOTIDE SEQUENCE</scope>
    <source>
        <tissue evidence="3">Whole body</tissue>
    </source>
</reference>
<accession>A0A8J5VDT2</accession>
<gene>
    <name evidence="3" type="ORF">G9C98_005118</name>
</gene>